<reference evidence="2" key="1">
    <citation type="journal article" date="2020" name="Stud. Mycol.">
        <title>101 Dothideomycetes genomes: a test case for predicting lifestyles and emergence of pathogens.</title>
        <authorList>
            <person name="Haridas S."/>
            <person name="Albert R."/>
            <person name="Binder M."/>
            <person name="Bloem J."/>
            <person name="Labutti K."/>
            <person name="Salamov A."/>
            <person name="Andreopoulos B."/>
            <person name="Baker S."/>
            <person name="Barry K."/>
            <person name="Bills G."/>
            <person name="Bluhm B."/>
            <person name="Cannon C."/>
            <person name="Castanera R."/>
            <person name="Culley D."/>
            <person name="Daum C."/>
            <person name="Ezra D."/>
            <person name="Gonzalez J."/>
            <person name="Henrissat B."/>
            <person name="Kuo A."/>
            <person name="Liang C."/>
            <person name="Lipzen A."/>
            <person name="Lutzoni F."/>
            <person name="Magnuson J."/>
            <person name="Mondo S."/>
            <person name="Nolan M."/>
            <person name="Ohm R."/>
            <person name="Pangilinan J."/>
            <person name="Park H.-J."/>
            <person name="Ramirez L."/>
            <person name="Alfaro M."/>
            <person name="Sun H."/>
            <person name="Tritt A."/>
            <person name="Yoshinaga Y."/>
            <person name="Zwiers L.-H."/>
            <person name="Turgeon B."/>
            <person name="Goodwin S."/>
            <person name="Spatafora J."/>
            <person name="Crous P."/>
            <person name="Grigoriev I."/>
        </authorList>
    </citation>
    <scope>NUCLEOTIDE SEQUENCE</scope>
    <source>
        <strain evidence="2">CBS 110217</strain>
    </source>
</reference>
<dbReference type="EMBL" id="ML978200">
    <property type="protein sequence ID" value="KAF2029451.1"/>
    <property type="molecule type" value="Genomic_DNA"/>
</dbReference>
<evidence type="ECO:0000313" key="3">
    <source>
        <dbReference type="Proteomes" id="UP000799777"/>
    </source>
</evidence>
<sequence>MNHPYVNQTQHDKILSQSGRLGTFQPEEWQFVLEPASVDDIPDLADDDDNYPSLPSSDDSEVNQYDIPIDPALYRMYPPQTPSQHQGHAIVDDMTPQVAPGELGFAAWPEDILVKSLVCPDDMLAVQTPYGSSEPKDQNELLPSTEVQRHLPIHVDDFMLVQQMIQASVRLTPLTISDVPASGLHFGDLPDAANAAQPLRHWTAPTVDATLPTSDLERRQWVVKLVDALNNATNVFDAPSRITKRWLSSPPYYTDMAKELVAWKILGLTEAVQTKGSSALISFDTTFWKNAAKSRAWTFVERMNKIIELLTCSKARCEKLLAGLGLQLVIANSDVVLRTTKDNGKQNYRRQAILVAGRAAADHKAAEIVA</sequence>
<dbReference type="Proteomes" id="UP000799777">
    <property type="component" value="Unassembled WGS sequence"/>
</dbReference>
<name>A0A9P4HA91_9PLEO</name>
<dbReference type="AlphaFoldDB" id="A0A9P4HA91"/>
<accession>A0A9P4HA91</accession>
<gene>
    <name evidence="2" type="ORF">EK21DRAFT_112826</name>
</gene>
<evidence type="ECO:0000313" key="2">
    <source>
        <dbReference type="EMBL" id="KAF2029451.1"/>
    </source>
</evidence>
<dbReference type="OrthoDB" id="3794856at2759"/>
<protein>
    <submittedName>
        <fullName evidence="2">Uncharacterized protein</fullName>
    </submittedName>
</protein>
<evidence type="ECO:0000256" key="1">
    <source>
        <dbReference type="SAM" id="MobiDB-lite"/>
    </source>
</evidence>
<feature type="compositionally biased region" description="Acidic residues" evidence="1">
    <location>
        <begin position="40"/>
        <end position="50"/>
    </location>
</feature>
<feature type="region of interest" description="Disordered" evidence="1">
    <location>
        <begin position="40"/>
        <end position="64"/>
    </location>
</feature>
<keyword evidence="3" id="KW-1185">Reference proteome</keyword>
<proteinExistence type="predicted"/>
<organism evidence="2 3">
    <name type="scientific">Setomelanomma holmii</name>
    <dbReference type="NCBI Taxonomy" id="210430"/>
    <lineage>
        <taxon>Eukaryota</taxon>
        <taxon>Fungi</taxon>
        <taxon>Dikarya</taxon>
        <taxon>Ascomycota</taxon>
        <taxon>Pezizomycotina</taxon>
        <taxon>Dothideomycetes</taxon>
        <taxon>Pleosporomycetidae</taxon>
        <taxon>Pleosporales</taxon>
        <taxon>Pleosporineae</taxon>
        <taxon>Phaeosphaeriaceae</taxon>
        <taxon>Setomelanomma</taxon>
    </lineage>
</organism>
<comment type="caution">
    <text evidence="2">The sequence shown here is derived from an EMBL/GenBank/DDBJ whole genome shotgun (WGS) entry which is preliminary data.</text>
</comment>